<proteinExistence type="predicted"/>
<reference evidence="2 3" key="1">
    <citation type="submission" date="2021-03" db="EMBL/GenBank/DDBJ databases">
        <title>Complete genome sequence of Streptomyces cyanogenus S136, producer of anticancer angucycline landomycin A.</title>
        <authorList>
            <person name="Hrab P."/>
            <person name="Ruckert C."/>
            <person name="Busche T."/>
            <person name="Ostash I."/>
            <person name="Kalinowski J."/>
            <person name="Fedorenko V."/>
            <person name="Yushchuk O."/>
            <person name="Ostash B."/>
        </authorList>
    </citation>
    <scope>NUCLEOTIDE SEQUENCE [LARGE SCALE GENOMIC DNA]</scope>
    <source>
        <strain evidence="2 3">S136</strain>
    </source>
</reference>
<feature type="region of interest" description="Disordered" evidence="1">
    <location>
        <begin position="109"/>
        <end position="151"/>
    </location>
</feature>
<evidence type="ECO:0000313" key="3">
    <source>
        <dbReference type="Proteomes" id="UP000663908"/>
    </source>
</evidence>
<evidence type="ECO:0000256" key="1">
    <source>
        <dbReference type="SAM" id="MobiDB-lite"/>
    </source>
</evidence>
<evidence type="ECO:0000313" key="2">
    <source>
        <dbReference type="EMBL" id="QTD96668.1"/>
    </source>
</evidence>
<accession>A0ABX7TLH6</accession>
<protein>
    <submittedName>
        <fullName evidence="2">Uncharacterized protein</fullName>
    </submittedName>
</protein>
<organism evidence="2 3">
    <name type="scientific">Streptomyces cyanogenus</name>
    <dbReference type="NCBI Taxonomy" id="80860"/>
    <lineage>
        <taxon>Bacteria</taxon>
        <taxon>Bacillati</taxon>
        <taxon>Actinomycetota</taxon>
        <taxon>Actinomycetes</taxon>
        <taxon>Kitasatosporales</taxon>
        <taxon>Streptomycetaceae</taxon>
        <taxon>Streptomyces</taxon>
    </lineage>
</organism>
<feature type="region of interest" description="Disordered" evidence="1">
    <location>
        <begin position="1"/>
        <end position="20"/>
    </location>
</feature>
<name>A0ABX7TLH6_STRCY</name>
<dbReference type="Proteomes" id="UP000663908">
    <property type="component" value="Chromosome"/>
</dbReference>
<sequence>MACQNDGVPGSGEDLPRPCDLGGRGRFGPYRVDLQGGQRLRGAIGFDVLRHGQEHGAGAFTLCDLERLACHLRHRVRTLDAGRPLGDGSEHRHQVDDLVRLLVDTAKRPLGGQSHQRRAVGHGVRGTEQQVDRTGPQGGRTHSRPAGEPPVDLRHERGSLLVAHQDVADPGSVERVDEPDVLLTGDPEDVLHALGPQTPHQQMRDVLHRCRVPRLGRTFDTHGTNVGTPRLRRPTVGSRSGQPVAGVRTTRLQ</sequence>
<keyword evidence="3" id="KW-1185">Reference proteome</keyword>
<dbReference type="EMBL" id="CP071839">
    <property type="protein sequence ID" value="QTD96668.1"/>
    <property type="molecule type" value="Genomic_DNA"/>
</dbReference>
<gene>
    <name evidence="2" type="ORF">S1361_04860</name>
</gene>
<feature type="region of interest" description="Disordered" evidence="1">
    <location>
        <begin position="218"/>
        <end position="253"/>
    </location>
</feature>